<dbReference type="STRING" id="1406840.Q763_16530"/>
<organism evidence="1 2">
    <name type="scientific">Flavobacterium beibuense F44-8</name>
    <dbReference type="NCBI Taxonomy" id="1406840"/>
    <lineage>
        <taxon>Bacteria</taxon>
        <taxon>Pseudomonadati</taxon>
        <taxon>Bacteroidota</taxon>
        <taxon>Flavobacteriia</taxon>
        <taxon>Flavobacteriales</taxon>
        <taxon>Flavobacteriaceae</taxon>
        <taxon>Flavobacterium</taxon>
    </lineage>
</organism>
<keyword evidence="2" id="KW-1185">Reference proteome</keyword>
<sequence>MKRIVIIIITILAFNTGWAQDPIFTQYFMVPQTVNPGFTGFMETTSIGVMHRTQWPDASLKINSDYAFLNTWSEEMNSGFGVNFLSQRESFTNYQLSQVNASYAYRVQISDYWYFHPALEVGFGTKSYGFQNLVLEDQLNLGTGVIDATSIDPLALNEKITFFDIGAGVLFNNEECWFGASLKHLNKPNISFMQAGNLPLEMLFSLNAGYEFKLSNFTNTFLPYNSKLLFTANYMQQAKYNRFDLGMGIIFERVFVGAIAATNPAKNNGNSNLLTSVNPYFGLKYEHFKVGYSYDILTNNMGRTGGIHELSLIYQFNWEKQCQGCPDYY</sequence>
<dbReference type="Proteomes" id="UP000030129">
    <property type="component" value="Unassembled WGS sequence"/>
</dbReference>
<dbReference type="NCBIfam" id="TIGR03519">
    <property type="entry name" value="T9SS_PorP_fam"/>
    <property type="match status" value="1"/>
</dbReference>
<reference evidence="1 2" key="1">
    <citation type="submission" date="2013-09" db="EMBL/GenBank/DDBJ databases">
        <authorList>
            <person name="Zeng Z."/>
            <person name="Chen C."/>
        </authorList>
    </citation>
    <scope>NUCLEOTIDE SEQUENCE [LARGE SCALE GENOMIC DNA]</scope>
    <source>
        <strain evidence="1 2">F44-8</strain>
    </source>
</reference>
<name>A0A0A2LFZ4_9FLAO</name>
<dbReference type="Pfam" id="PF11751">
    <property type="entry name" value="PorP_SprF"/>
    <property type="match status" value="1"/>
</dbReference>
<dbReference type="eggNOG" id="COG4772">
    <property type="taxonomic scope" value="Bacteria"/>
</dbReference>
<protein>
    <submittedName>
        <fullName evidence="1">Membrane protein</fullName>
    </submittedName>
</protein>
<accession>A0A0A2LFZ4</accession>
<dbReference type="AlphaFoldDB" id="A0A0A2LFZ4"/>
<proteinExistence type="predicted"/>
<dbReference type="RefSeq" id="WP_035136079.1">
    <property type="nucleotide sequence ID" value="NZ_JRLV01000026.1"/>
</dbReference>
<dbReference type="InterPro" id="IPR019861">
    <property type="entry name" value="PorP/SprF_Bacteroidetes"/>
</dbReference>
<dbReference type="EMBL" id="JRLV01000026">
    <property type="protein sequence ID" value="KGO78794.1"/>
    <property type="molecule type" value="Genomic_DNA"/>
</dbReference>
<evidence type="ECO:0000313" key="1">
    <source>
        <dbReference type="EMBL" id="KGO78794.1"/>
    </source>
</evidence>
<gene>
    <name evidence="1" type="ORF">Q763_16530</name>
</gene>
<comment type="caution">
    <text evidence="1">The sequence shown here is derived from an EMBL/GenBank/DDBJ whole genome shotgun (WGS) entry which is preliminary data.</text>
</comment>
<evidence type="ECO:0000313" key="2">
    <source>
        <dbReference type="Proteomes" id="UP000030129"/>
    </source>
</evidence>